<proteinExistence type="predicted"/>
<dbReference type="OrthoDB" id="8673369at2"/>
<dbReference type="SUPFAM" id="SSF81296">
    <property type="entry name" value="E set domains"/>
    <property type="match status" value="1"/>
</dbReference>
<feature type="domain" description="Galactose oxidase-like Early set" evidence="3">
    <location>
        <begin position="740"/>
        <end position="834"/>
    </location>
</feature>
<dbReference type="PANTHER" id="PTHR32208:SF21">
    <property type="entry name" value="LOW QUALITY PROTEIN: ALDEHYDE OXIDASE GLOX-LIKE"/>
    <property type="match status" value="1"/>
</dbReference>
<dbReference type="Gene3D" id="2.60.40.10">
    <property type="entry name" value="Immunoglobulins"/>
    <property type="match status" value="1"/>
</dbReference>
<dbReference type="SUPFAM" id="SSF69318">
    <property type="entry name" value="Integrin alpha N-terminal domain"/>
    <property type="match status" value="1"/>
</dbReference>
<comment type="caution">
    <text evidence="4">The sequence shown here is derived from an EMBL/GenBank/DDBJ whole genome shotgun (WGS) entry which is preliminary data.</text>
</comment>
<dbReference type="Pfam" id="PF09118">
    <property type="entry name" value="GO-like_E_set"/>
    <property type="match status" value="1"/>
</dbReference>
<accession>A0A2R5FKU5</accession>
<evidence type="ECO:0000259" key="2">
    <source>
        <dbReference type="Pfam" id="PF07250"/>
    </source>
</evidence>
<dbReference type="CDD" id="cd02851">
    <property type="entry name" value="E_set_GO_C"/>
    <property type="match status" value="1"/>
</dbReference>
<feature type="domain" description="Glyoxal oxidase N-terminal" evidence="2">
    <location>
        <begin position="403"/>
        <end position="734"/>
    </location>
</feature>
<dbReference type="InterPro" id="IPR013783">
    <property type="entry name" value="Ig-like_fold"/>
</dbReference>
<evidence type="ECO:0000313" key="5">
    <source>
        <dbReference type="Proteomes" id="UP000245124"/>
    </source>
</evidence>
<organism evidence="4 5">
    <name type="scientific">Nostoc commune NIES-4072</name>
    <dbReference type="NCBI Taxonomy" id="2005467"/>
    <lineage>
        <taxon>Bacteria</taxon>
        <taxon>Bacillati</taxon>
        <taxon>Cyanobacteriota</taxon>
        <taxon>Cyanophyceae</taxon>
        <taxon>Nostocales</taxon>
        <taxon>Nostocaceae</taxon>
        <taxon>Nostoc</taxon>
    </lineage>
</organism>
<keyword evidence="1" id="KW-0732">Signal</keyword>
<dbReference type="InterPro" id="IPR015202">
    <property type="entry name" value="GO-like_E_set"/>
</dbReference>
<dbReference type="Gene3D" id="2.130.10.80">
    <property type="entry name" value="Galactose oxidase/kelch, beta-propeller"/>
    <property type="match status" value="1"/>
</dbReference>
<sequence>MPHQFDRKVPNWQSQDNQGAGLEIVDLTGTGKKDLIVFQIDNPGQLNRGLYKIGRTIDVNGVVSGGWTGWLEVPDWQSWENQGGDVAVTDLTGTGKKDLIVFQIDNAPQLNRGLYKIGRTIDVNGVVSNGWTGWLEVPDWQSWENQGGAIAVADLTGTGKKDLIVFQIDNPVGLNRGRYKIARNIDANGVVAGGWTGWFEVPNWFSFDNVGAGVAITDLDNNGKNNIIVFNVDNATTQNQGFFKIGKQIDANGNVQEWLPWYGVPSWVYWENQGAGIAVTDLTGASSHEMVVLAIDNPPNQAENQGFYQVLPLDSDPKTRGSWELLPYKSEVLPVHAALLPKGKVLFAAGSGNSGFRFNNPDLGDIAKKIYCSVVWDYAGSTSTAPKFSHPNTLRDGNGKVLDLFCGGETLLTDGRLLAAGGTLTYDVDATNRPIGKPFTGRSETMIFDSTTERWTPQVSMANGRWYPTLLTLGNGNVLIAAGLDQNGNSNRSIEIYTPDSSVGQIRTLNLPLAGFETLPAYPHLLLLQDGSVFFTGGKMDDQESNAPPYLLNITSNPIAVKTVTGLEVAKSRNQSTSVLLPPTQEQRVMIIGGAPPEGEENATDNVNIIDLSNPATAKYTPARSLLLPRVHLNVVILPDRTMFVCGGALQREGGAEGNRKITARFQSEIYDPQTDTWHLGAIAKVERMYHSVALLLPDGKVVSASGNPDKGEVDDWSPDKNEELRLEIYSPPYIFQGIRPAIGTVTEEWKYGETVDIPFTASNSIQWASLIRNGVVTHSFNTDQRLVDLTIVSQSPTSLKVTVTSNSNLAPPGWYMLFLTDINRIPSEAKWIHLD</sequence>
<protein>
    <submittedName>
        <fullName evidence="4">Kelch repeat-containing protein</fullName>
    </submittedName>
</protein>
<dbReference type="PANTHER" id="PTHR32208">
    <property type="entry name" value="SECRETED PROTEIN-RELATED"/>
    <property type="match status" value="1"/>
</dbReference>
<evidence type="ECO:0000259" key="3">
    <source>
        <dbReference type="Pfam" id="PF09118"/>
    </source>
</evidence>
<evidence type="ECO:0000256" key="1">
    <source>
        <dbReference type="ARBA" id="ARBA00022729"/>
    </source>
</evidence>
<evidence type="ECO:0000313" key="4">
    <source>
        <dbReference type="EMBL" id="GBG19392.1"/>
    </source>
</evidence>
<dbReference type="EMBL" id="BDUD01000001">
    <property type="protein sequence ID" value="GBG19392.1"/>
    <property type="molecule type" value="Genomic_DNA"/>
</dbReference>
<dbReference type="InterPro" id="IPR028994">
    <property type="entry name" value="Integrin_alpha_N"/>
</dbReference>
<dbReference type="Proteomes" id="UP000245124">
    <property type="component" value="Unassembled WGS sequence"/>
</dbReference>
<dbReference type="Gene3D" id="2.130.10.130">
    <property type="entry name" value="Integrin alpha, N-terminal"/>
    <property type="match status" value="1"/>
</dbReference>
<dbReference type="RefSeq" id="WP_109009195.1">
    <property type="nucleotide sequence ID" value="NZ_BDUD01000001.1"/>
</dbReference>
<name>A0A2R5FKU5_NOSCO</name>
<dbReference type="AlphaFoldDB" id="A0A2R5FKU5"/>
<dbReference type="InterPro" id="IPR037293">
    <property type="entry name" value="Gal_Oxidase_central_sf"/>
</dbReference>
<dbReference type="InterPro" id="IPR014756">
    <property type="entry name" value="Ig_E-set"/>
</dbReference>
<gene>
    <name evidence="4" type="ORF">NIES4072_30590</name>
</gene>
<dbReference type="InterPro" id="IPR009880">
    <property type="entry name" value="Glyoxal_oxidase_N"/>
</dbReference>
<dbReference type="InterPro" id="IPR011043">
    <property type="entry name" value="Gal_Oxase/kelch_b-propeller"/>
</dbReference>
<reference evidence="4 5" key="1">
    <citation type="submission" date="2017-06" db="EMBL/GenBank/DDBJ databases">
        <title>Genome sequencing of cyanobaciteial culture collection at National Institute for Environmental Studies (NIES).</title>
        <authorList>
            <person name="Hirose Y."/>
            <person name="Shimura Y."/>
            <person name="Fujisawa T."/>
            <person name="Nakamura Y."/>
            <person name="Kawachi M."/>
        </authorList>
    </citation>
    <scope>NUCLEOTIDE SEQUENCE [LARGE SCALE GENOMIC DNA]</scope>
    <source>
        <strain evidence="4 5">NIES-4072</strain>
    </source>
</reference>
<dbReference type="Pfam" id="PF07250">
    <property type="entry name" value="Glyoxal_oxid_N"/>
    <property type="match status" value="1"/>
</dbReference>
<keyword evidence="5" id="KW-1185">Reference proteome</keyword>
<dbReference type="SUPFAM" id="SSF50965">
    <property type="entry name" value="Galactose oxidase, central domain"/>
    <property type="match status" value="1"/>
</dbReference>